<gene>
    <name evidence="1" type="ORF">SAMN05444695_101669</name>
</gene>
<evidence type="ECO:0000313" key="1">
    <source>
        <dbReference type="EMBL" id="SDH28648.1"/>
    </source>
</evidence>
<proteinExistence type="predicted"/>
<dbReference type="RefSeq" id="WP_169847107.1">
    <property type="nucleotide sequence ID" value="NZ_CP048813.1"/>
</dbReference>
<sequence>MNINVPLLALLLLVALTFVARISVPRAGARSGATGPRHTSFFGLR</sequence>
<reference evidence="1 2" key="1">
    <citation type="submission" date="2016-10" db="EMBL/GenBank/DDBJ databases">
        <authorList>
            <person name="de Groot N.N."/>
        </authorList>
    </citation>
    <scope>NUCLEOTIDE SEQUENCE [LARGE SCALE GENOMIC DNA]</scope>
    <source>
        <strain evidence="1 2">DSM 44892</strain>
    </source>
</reference>
<evidence type="ECO:0000313" key="2">
    <source>
        <dbReference type="Proteomes" id="UP000183263"/>
    </source>
</evidence>
<name>A0A1G8B646_9NOCA</name>
<dbReference type="Proteomes" id="UP000183263">
    <property type="component" value="Unassembled WGS sequence"/>
</dbReference>
<keyword evidence="2" id="KW-1185">Reference proteome</keyword>
<organism evidence="1 2">
    <name type="scientific">Rhodococcus triatomae</name>
    <dbReference type="NCBI Taxonomy" id="300028"/>
    <lineage>
        <taxon>Bacteria</taxon>
        <taxon>Bacillati</taxon>
        <taxon>Actinomycetota</taxon>
        <taxon>Actinomycetes</taxon>
        <taxon>Mycobacteriales</taxon>
        <taxon>Nocardiaceae</taxon>
        <taxon>Rhodococcus</taxon>
    </lineage>
</organism>
<accession>A0A1G8B646</accession>
<dbReference type="AlphaFoldDB" id="A0A1G8B646"/>
<dbReference type="EMBL" id="FNDN01000001">
    <property type="protein sequence ID" value="SDH28648.1"/>
    <property type="molecule type" value="Genomic_DNA"/>
</dbReference>
<protein>
    <submittedName>
        <fullName evidence="1">Uncharacterized protein</fullName>
    </submittedName>
</protein>